<dbReference type="PANTHER" id="PTHR10165:SF103">
    <property type="entry name" value="PHOSPHOLIPID PHOSPHATASE HOMOLOG 1.2 HOMOLOG"/>
    <property type="match status" value="1"/>
</dbReference>
<dbReference type="Proteomes" id="UP000682733">
    <property type="component" value="Unassembled WGS sequence"/>
</dbReference>
<dbReference type="GO" id="GO:0005886">
    <property type="term" value="C:plasma membrane"/>
    <property type="evidence" value="ECO:0007669"/>
    <property type="project" value="TreeGrafter"/>
</dbReference>
<dbReference type="Proteomes" id="UP000681722">
    <property type="component" value="Unassembled WGS sequence"/>
</dbReference>
<dbReference type="AlphaFoldDB" id="A0A814W2N7"/>
<evidence type="ECO:0000313" key="10">
    <source>
        <dbReference type="EMBL" id="CAF3828215.1"/>
    </source>
</evidence>
<feature type="transmembrane region" description="Helical" evidence="6">
    <location>
        <begin position="156"/>
        <end position="177"/>
    </location>
</feature>
<dbReference type="SUPFAM" id="SSF48317">
    <property type="entry name" value="Acid phosphatase/Vanadium-dependent haloperoxidase"/>
    <property type="match status" value="1"/>
</dbReference>
<comment type="subcellular location">
    <subcellularLocation>
        <location evidence="1">Membrane</location>
        <topology evidence="1">Multi-pass membrane protein</topology>
    </subcellularLocation>
</comment>
<evidence type="ECO:0000256" key="6">
    <source>
        <dbReference type="SAM" id="Phobius"/>
    </source>
</evidence>
<name>A0A814W2N7_9BILA</name>
<dbReference type="Proteomes" id="UP000663829">
    <property type="component" value="Unassembled WGS sequence"/>
</dbReference>
<sequence>MTELKSRTRLPEKYKKLDSDMDDNEVYLTNDAKRHLAHVERHSNRMKPISAIKILFDIALSWLLLKYLIKPVRRGFLCSNLNLYHPQPVQKVIPTWLLFVLAVILPIFVVRIVRLFILLFIIGSEFVRWYYIIRTKAARVVYRIKFRKTTYNIPEWVGNLYIIIGVFIFAACANSFLTNVGKVSAGRLRPHFIPSCFHTNNYTLYCRTPNDWITNYTCVGESSDIIKEKDGANDIRQSFPSGHASTAFCGLIFLALYIYKVWCWRNIGMFPCVAQVGCAALAAYIGITRVTDHRHHPTDVLGGSILGTVVAIIAFRYMVGQFKYSTLEQGEIISRADESDIQK</sequence>
<evidence type="ECO:0000313" key="8">
    <source>
        <dbReference type="EMBL" id="CAF1062906.1"/>
    </source>
</evidence>
<dbReference type="GO" id="GO:0006644">
    <property type="term" value="P:phospholipid metabolic process"/>
    <property type="evidence" value="ECO:0007669"/>
    <property type="project" value="InterPro"/>
</dbReference>
<comment type="similarity">
    <text evidence="2">Belongs to the PA-phosphatase related phosphoesterase family.</text>
</comment>
<dbReference type="GO" id="GO:0008195">
    <property type="term" value="F:phosphatidate phosphatase activity"/>
    <property type="evidence" value="ECO:0007669"/>
    <property type="project" value="TreeGrafter"/>
</dbReference>
<dbReference type="OrthoDB" id="8907274at2759"/>
<accession>A0A814W2N7</accession>
<feature type="domain" description="Phosphatidic acid phosphatase type 2/haloperoxidase" evidence="7">
    <location>
        <begin position="164"/>
        <end position="315"/>
    </location>
</feature>
<feature type="transmembrane region" description="Helical" evidence="6">
    <location>
        <begin position="268"/>
        <end position="287"/>
    </location>
</feature>
<feature type="transmembrane region" description="Helical" evidence="6">
    <location>
        <begin position="89"/>
        <end position="108"/>
    </location>
</feature>
<keyword evidence="4 6" id="KW-1133">Transmembrane helix</keyword>
<dbReference type="SMART" id="SM00014">
    <property type="entry name" value="acidPPc"/>
    <property type="match status" value="1"/>
</dbReference>
<evidence type="ECO:0000256" key="3">
    <source>
        <dbReference type="ARBA" id="ARBA00022692"/>
    </source>
</evidence>
<comment type="caution">
    <text evidence="9">The sequence shown here is derived from an EMBL/GenBank/DDBJ whole genome shotgun (WGS) entry which is preliminary data.</text>
</comment>
<evidence type="ECO:0000313" key="9">
    <source>
        <dbReference type="EMBL" id="CAF1195946.1"/>
    </source>
</evidence>
<dbReference type="Gene3D" id="1.20.144.10">
    <property type="entry name" value="Phosphatidic acid phosphatase type 2/haloperoxidase"/>
    <property type="match status" value="1"/>
</dbReference>
<evidence type="ECO:0000313" key="12">
    <source>
        <dbReference type="Proteomes" id="UP000663829"/>
    </source>
</evidence>
<organism evidence="9 12">
    <name type="scientific">Didymodactylos carnosus</name>
    <dbReference type="NCBI Taxonomy" id="1234261"/>
    <lineage>
        <taxon>Eukaryota</taxon>
        <taxon>Metazoa</taxon>
        <taxon>Spiralia</taxon>
        <taxon>Gnathifera</taxon>
        <taxon>Rotifera</taxon>
        <taxon>Eurotatoria</taxon>
        <taxon>Bdelloidea</taxon>
        <taxon>Philodinida</taxon>
        <taxon>Philodinidae</taxon>
        <taxon>Didymodactylos</taxon>
    </lineage>
</organism>
<dbReference type="CDD" id="cd03384">
    <property type="entry name" value="PAP2_wunen"/>
    <property type="match status" value="1"/>
</dbReference>
<evidence type="ECO:0000259" key="7">
    <source>
        <dbReference type="SMART" id="SM00014"/>
    </source>
</evidence>
<evidence type="ECO:0000256" key="4">
    <source>
        <dbReference type="ARBA" id="ARBA00022989"/>
    </source>
</evidence>
<dbReference type="InterPro" id="IPR043216">
    <property type="entry name" value="PAP-like"/>
</dbReference>
<dbReference type="EMBL" id="CAJOBC010008390">
    <property type="protein sequence ID" value="CAF3960349.1"/>
    <property type="molecule type" value="Genomic_DNA"/>
</dbReference>
<dbReference type="Pfam" id="PF01569">
    <property type="entry name" value="PAP2"/>
    <property type="match status" value="1"/>
</dbReference>
<dbReference type="Proteomes" id="UP000677228">
    <property type="component" value="Unassembled WGS sequence"/>
</dbReference>
<evidence type="ECO:0000256" key="1">
    <source>
        <dbReference type="ARBA" id="ARBA00004141"/>
    </source>
</evidence>
<dbReference type="EMBL" id="CAJNOK010008411">
    <property type="protein sequence ID" value="CAF1062906.1"/>
    <property type="molecule type" value="Genomic_DNA"/>
</dbReference>
<keyword evidence="12" id="KW-1185">Reference proteome</keyword>
<feature type="transmembrane region" description="Helical" evidence="6">
    <location>
        <begin position="115"/>
        <end position="133"/>
    </location>
</feature>
<dbReference type="GO" id="GO:0046839">
    <property type="term" value="P:phospholipid dephosphorylation"/>
    <property type="evidence" value="ECO:0007669"/>
    <property type="project" value="TreeGrafter"/>
</dbReference>
<dbReference type="EMBL" id="CAJNOQ010008388">
    <property type="protein sequence ID" value="CAF1195946.1"/>
    <property type="molecule type" value="Genomic_DNA"/>
</dbReference>
<evidence type="ECO:0000256" key="2">
    <source>
        <dbReference type="ARBA" id="ARBA00008816"/>
    </source>
</evidence>
<evidence type="ECO:0000313" key="11">
    <source>
        <dbReference type="EMBL" id="CAF3960349.1"/>
    </source>
</evidence>
<reference evidence="9" key="1">
    <citation type="submission" date="2021-02" db="EMBL/GenBank/DDBJ databases">
        <authorList>
            <person name="Nowell W R."/>
        </authorList>
    </citation>
    <scope>NUCLEOTIDE SEQUENCE</scope>
</reference>
<feature type="transmembrane region" description="Helical" evidence="6">
    <location>
        <begin position="244"/>
        <end position="262"/>
    </location>
</feature>
<dbReference type="GO" id="GO:0007165">
    <property type="term" value="P:signal transduction"/>
    <property type="evidence" value="ECO:0007669"/>
    <property type="project" value="TreeGrafter"/>
</dbReference>
<evidence type="ECO:0000256" key="5">
    <source>
        <dbReference type="ARBA" id="ARBA00023136"/>
    </source>
</evidence>
<feature type="transmembrane region" description="Helical" evidence="6">
    <location>
        <begin position="299"/>
        <end position="319"/>
    </location>
</feature>
<protein>
    <recommendedName>
        <fullName evidence="7">Phosphatidic acid phosphatase type 2/haloperoxidase domain-containing protein</fullName>
    </recommendedName>
</protein>
<dbReference type="InterPro" id="IPR036938">
    <property type="entry name" value="PAP2/HPO_sf"/>
</dbReference>
<dbReference type="InterPro" id="IPR000326">
    <property type="entry name" value="PAP2/HPO"/>
</dbReference>
<dbReference type="EMBL" id="CAJOBA010008424">
    <property type="protein sequence ID" value="CAF3828215.1"/>
    <property type="molecule type" value="Genomic_DNA"/>
</dbReference>
<keyword evidence="3 6" id="KW-0812">Transmembrane</keyword>
<gene>
    <name evidence="9" type="ORF">GPM918_LOCUS23461</name>
    <name evidence="8" type="ORF">OVA965_LOCUS17507</name>
    <name evidence="11" type="ORF">SRO942_LOCUS23462</name>
    <name evidence="10" type="ORF">TMI583_LOCUS17517</name>
</gene>
<proteinExistence type="inferred from homology"/>
<keyword evidence="5 6" id="KW-0472">Membrane</keyword>
<dbReference type="PANTHER" id="PTHR10165">
    <property type="entry name" value="LIPID PHOSPHATE PHOSPHATASE"/>
    <property type="match status" value="1"/>
</dbReference>